<proteinExistence type="predicted"/>
<dbReference type="AlphaFoldDB" id="A0AAV7TD58"/>
<reference evidence="2" key="1">
    <citation type="journal article" date="2022" name="bioRxiv">
        <title>Sequencing and chromosome-scale assembly of the giantPleurodeles waltlgenome.</title>
        <authorList>
            <person name="Brown T."/>
            <person name="Elewa A."/>
            <person name="Iarovenko S."/>
            <person name="Subramanian E."/>
            <person name="Araus A.J."/>
            <person name="Petzold A."/>
            <person name="Susuki M."/>
            <person name="Suzuki K.-i.T."/>
            <person name="Hayashi T."/>
            <person name="Toyoda A."/>
            <person name="Oliveira C."/>
            <person name="Osipova E."/>
            <person name="Leigh N.D."/>
            <person name="Simon A."/>
            <person name="Yun M.H."/>
        </authorList>
    </citation>
    <scope>NUCLEOTIDE SEQUENCE</scope>
    <source>
        <strain evidence="2">20211129_DDA</strain>
        <tissue evidence="2">Liver</tissue>
    </source>
</reference>
<gene>
    <name evidence="2" type="ORF">NDU88_005758</name>
</gene>
<feature type="region of interest" description="Disordered" evidence="1">
    <location>
        <begin position="1"/>
        <end position="20"/>
    </location>
</feature>
<keyword evidence="3" id="KW-1185">Reference proteome</keyword>
<dbReference type="Proteomes" id="UP001066276">
    <property type="component" value="Chromosome 4_1"/>
</dbReference>
<comment type="caution">
    <text evidence="2">The sequence shown here is derived from an EMBL/GenBank/DDBJ whole genome shotgun (WGS) entry which is preliminary data.</text>
</comment>
<sequence>MTSGLTRLPDSATSPVTEAVVPAGVLPPRLTSQAARHRNPADFLSPECCVTDILDTRLHRGTCSPVA</sequence>
<organism evidence="2 3">
    <name type="scientific">Pleurodeles waltl</name>
    <name type="common">Iberian ribbed newt</name>
    <dbReference type="NCBI Taxonomy" id="8319"/>
    <lineage>
        <taxon>Eukaryota</taxon>
        <taxon>Metazoa</taxon>
        <taxon>Chordata</taxon>
        <taxon>Craniata</taxon>
        <taxon>Vertebrata</taxon>
        <taxon>Euteleostomi</taxon>
        <taxon>Amphibia</taxon>
        <taxon>Batrachia</taxon>
        <taxon>Caudata</taxon>
        <taxon>Salamandroidea</taxon>
        <taxon>Salamandridae</taxon>
        <taxon>Pleurodelinae</taxon>
        <taxon>Pleurodeles</taxon>
    </lineage>
</organism>
<evidence type="ECO:0000256" key="1">
    <source>
        <dbReference type="SAM" id="MobiDB-lite"/>
    </source>
</evidence>
<dbReference type="EMBL" id="JANPWB010000007">
    <property type="protein sequence ID" value="KAJ1173934.1"/>
    <property type="molecule type" value="Genomic_DNA"/>
</dbReference>
<evidence type="ECO:0000313" key="2">
    <source>
        <dbReference type="EMBL" id="KAJ1173934.1"/>
    </source>
</evidence>
<protein>
    <submittedName>
        <fullName evidence="2">Uncharacterized protein</fullName>
    </submittedName>
</protein>
<accession>A0AAV7TD58</accession>
<name>A0AAV7TD58_PLEWA</name>
<feature type="compositionally biased region" description="Polar residues" evidence="1">
    <location>
        <begin position="1"/>
        <end position="16"/>
    </location>
</feature>
<evidence type="ECO:0000313" key="3">
    <source>
        <dbReference type="Proteomes" id="UP001066276"/>
    </source>
</evidence>